<name>V8G0X9_9BURK</name>
<dbReference type="EMBL" id="AYSV01000096">
    <property type="protein sequence ID" value="ETD69347.1"/>
    <property type="molecule type" value="Genomic_DNA"/>
</dbReference>
<feature type="chain" id="PRO_5004768863" evidence="3">
    <location>
        <begin position="23"/>
        <end position="399"/>
    </location>
</feature>
<dbReference type="CDD" id="cd06327">
    <property type="entry name" value="PBP1_SBP-like"/>
    <property type="match status" value="1"/>
</dbReference>
<keyword evidence="2 3" id="KW-0732">Signal</keyword>
<dbReference type="OrthoDB" id="8887944at2"/>
<accession>V8G0X9</accession>
<proteinExistence type="inferred from homology"/>
<evidence type="ECO:0000259" key="4">
    <source>
        <dbReference type="Pfam" id="PF13458"/>
    </source>
</evidence>
<keyword evidence="6" id="KW-1185">Reference proteome</keyword>
<evidence type="ECO:0000313" key="5">
    <source>
        <dbReference type="EMBL" id="ETD69347.1"/>
    </source>
</evidence>
<gene>
    <name evidence="5" type="ORF">V757_08965</name>
</gene>
<dbReference type="AlphaFoldDB" id="V8G0X9"/>
<dbReference type="InterPro" id="IPR051010">
    <property type="entry name" value="BCAA_transport"/>
</dbReference>
<evidence type="ECO:0000313" key="6">
    <source>
        <dbReference type="Proteomes" id="UP000018766"/>
    </source>
</evidence>
<dbReference type="PATRIC" id="fig|1414851.3.peg.1852"/>
<reference evidence="5 6" key="1">
    <citation type="submission" date="2013-11" db="EMBL/GenBank/DDBJ databases">
        <title>Genomic analysis of Pelistega sp. HM-7.</title>
        <authorList>
            <person name="Kumbhare S.V."/>
            <person name="Shetty S.A."/>
            <person name="Sharma O."/>
            <person name="Dhotre D.P."/>
        </authorList>
    </citation>
    <scope>NUCLEOTIDE SEQUENCE [LARGE SCALE GENOMIC DNA]</scope>
    <source>
        <strain evidence="5 6">HM-7</strain>
    </source>
</reference>
<dbReference type="InterPro" id="IPR028081">
    <property type="entry name" value="Leu-bd"/>
</dbReference>
<dbReference type="SUPFAM" id="SSF53822">
    <property type="entry name" value="Periplasmic binding protein-like I"/>
    <property type="match status" value="1"/>
</dbReference>
<feature type="domain" description="Leucine-binding protein" evidence="4">
    <location>
        <begin position="30"/>
        <end position="365"/>
    </location>
</feature>
<dbReference type="PANTHER" id="PTHR30483">
    <property type="entry name" value="LEUCINE-SPECIFIC-BINDING PROTEIN"/>
    <property type="match status" value="1"/>
</dbReference>
<dbReference type="InterPro" id="IPR028082">
    <property type="entry name" value="Peripla_BP_I"/>
</dbReference>
<evidence type="ECO:0000256" key="1">
    <source>
        <dbReference type="ARBA" id="ARBA00010062"/>
    </source>
</evidence>
<feature type="signal peptide" evidence="3">
    <location>
        <begin position="1"/>
        <end position="22"/>
    </location>
</feature>
<protein>
    <submittedName>
        <fullName evidence="5">ABC transporter permease</fullName>
    </submittedName>
</protein>
<dbReference type="PANTHER" id="PTHR30483:SF6">
    <property type="entry name" value="PERIPLASMIC BINDING PROTEIN OF ABC TRANSPORTER FOR NATURAL AMINO ACIDS"/>
    <property type="match status" value="1"/>
</dbReference>
<sequence length="399" mass="43073">MKFKFSCLTASLAAMSMTSAMAQTISNDVIRIGHITDMSGVYSDIDGPSGTEAIKMAIADAGGEVNGKKIEVLTFDHQNKADLASAKAREWIDQEHVDIIVGGTNSAAALAVARLAAEKKVPYIQLGAGSTQLTNEACTPFTIHYGYSTKALANVTGGAVVKEGGKDWFFITADYAFGHSLEKDTVAVVKKSGGTVKGAVKVPLSTSDFSSYMLQAQSSGAQILGLANAGGDFINSIKAAREFGVTPGMKPAGLLVFINDVHSLGLEVTQGLYLTGAWYWDQDDASREWSKRFEEKVKRKPSFIHAGDYSAVTNYLKAVKETGTDNGEAVMKWFKSNPLNDFFVQNTTVRKDGLLAHDMYLYQVKTPAESKGPWDYYKVIRKVSGEEAYGPESESTCKL</sequence>
<dbReference type="RefSeq" id="WP_023951862.1">
    <property type="nucleotide sequence ID" value="NZ_AYSV01000096.1"/>
</dbReference>
<evidence type="ECO:0000256" key="2">
    <source>
        <dbReference type="ARBA" id="ARBA00022729"/>
    </source>
</evidence>
<dbReference type="Gene3D" id="3.40.50.2300">
    <property type="match status" value="2"/>
</dbReference>
<comment type="caution">
    <text evidence="5">The sequence shown here is derived from an EMBL/GenBank/DDBJ whole genome shotgun (WGS) entry which is preliminary data.</text>
</comment>
<organism evidence="5 6">
    <name type="scientific">Pelistega indica</name>
    <dbReference type="NCBI Taxonomy" id="1414851"/>
    <lineage>
        <taxon>Bacteria</taxon>
        <taxon>Pseudomonadati</taxon>
        <taxon>Pseudomonadota</taxon>
        <taxon>Betaproteobacteria</taxon>
        <taxon>Burkholderiales</taxon>
        <taxon>Alcaligenaceae</taxon>
        <taxon>Pelistega</taxon>
    </lineage>
</organism>
<dbReference type="Pfam" id="PF13458">
    <property type="entry name" value="Peripla_BP_6"/>
    <property type="match status" value="1"/>
</dbReference>
<dbReference type="Proteomes" id="UP000018766">
    <property type="component" value="Unassembled WGS sequence"/>
</dbReference>
<evidence type="ECO:0000256" key="3">
    <source>
        <dbReference type="SAM" id="SignalP"/>
    </source>
</evidence>
<comment type="similarity">
    <text evidence="1">Belongs to the leucine-binding protein family.</text>
</comment>